<dbReference type="Proteomes" id="UP000593565">
    <property type="component" value="Unassembled WGS sequence"/>
</dbReference>
<feature type="signal peptide" evidence="1">
    <location>
        <begin position="1"/>
        <end position="17"/>
    </location>
</feature>
<sequence>MIAPLIVVAATVGATTGATLQDHATQLGALMTHHAESKQHPTHAVSVSLHHAKQINRTINGQLASNS</sequence>
<gene>
    <name evidence="2" type="ORF">AMELA_G00242720</name>
</gene>
<dbReference type="EMBL" id="JAAGNN010000022">
    <property type="protein sequence ID" value="KAF4074740.1"/>
    <property type="molecule type" value="Genomic_DNA"/>
</dbReference>
<accession>A0A7J5ZW42</accession>
<evidence type="ECO:0000256" key="1">
    <source>
        <dbReference type="SAM" id="SignalP"/>
    </source>
</evidence>
<evidence type="ECO:0000313" key="3">
    <source>
        <dbReference type="Proteomes" id="UP000593565"/>
    </source>
</evidence>
<feature type="chain" id="PRO_5029724864" evidence="1">
    <location>
        <begin position="18"/>
        <end position="67"/>
    </location>
</feature>
<keyword evidence="3" id="KW-1185">Reference proteome</keyword>
<evidence type="ECO:0000313" key="2">
    <source>
        <dbReference type="EMBL" id="KAF4074740.1"/>
    </source>
</evidence>
<organism evidence="2 3">
    <name type="scientific">Ameiurus melas</name>
    <name type="common">Black bullhead</name>
    <name type="synonym">Silurus melas</name>
    <dbReference type="NCBI Taxonomy" id="219545"/>
    <lineage>
        <taxon>Eukaryota</taxon>
        <taxon>Metazoa</taxon>
        <taxon>Chordata</taxon>
        <taxon>Craniata</taxon>
        <taxon>Vertebrata</taxon>
        <taxon>Euteleostomi</taxon>
        <taxon>Actinopterygii</taxon>
        <taxon>Neopterygii</taxon>
        <taxon>Teleostei</taxon>
        <taxon>Ostariophysi</taxon>
        <taxon>Siluriformes</taxon>
        <taxon>Ictaluridae</taxon>
        <taxon>Ameiurus</taxon>
    </lineage>
</organism>
<proteinExistence type="predicted"/>
<comment type="caution">
    <text evidence="2">The sequence shown here is derived from an EMBL/GenBank/DDBJ whole genome shotgun (WGS) entry which is preliminary data.</text>
</comment>
<keyword evidence="1" id="KW-0732">Signal</keyword>
<protein>
    <submittedName>
        <fullName evidence="2">Uncharacterized protein</fullName>
    </submittedName>
</protein>
<reference evidence="2 3" key="1">
    <citation type="submission" date="2020-02" db="EMBL/GenBank/DDBJ databases">
        <title>A chromosome-scale genome assembly of the black bullhead catfish (Ameiurus melas).</title>
        <authorList>
            <person name="Wen M."/>
            <person name="Zham M."/>
            <person name="Cabau C."/>
            <person name="Klopp C."/>
            <person name="Donnadieu C."/>
            <person name="Roques C."/>
            <person name="Bouchez O."/>
            <person name="Lampietro C."/>
            <person name="Jouanno E."/>
            <person name="Herpin A."/>
            <person name="Louis A."/>
            <person name="Berthelot C."/>
            <person name="Parey E."/>
            <person name="Roest-Crollius H."/>
            <person name="Braasch I."/>
            <person name="Postlethwait J."/>
            <person name="Robinson-Rechavi M."/>
            <person name="Echchiki A."/>
            <person name="Begum T."/>
            <person name="Montfort J."/>
            <person name="Schartl M."/>
            <person name="Bobe J."/>
            <person name="Guiguen Y."/>
        </authorList>
    </citation>
    <scope>NUCLEOTIDE SEQUENCE [LARGE SCALE GENOMIC DNA]</scope>
    <source>
        <strain evidence="2">M_S1</strain>
        <tissue evidence="2">Blood</tissue>
    </source>
</reference>
<dbReference type="AlphaFoldDB" id="A0A7J5ZW42"/>
<name>A0A7J5ZW42_AMEME</name>